<dbReference type="STRING" id="43041.A0A182K0D1"/>
<dbReference type="GO" id="GO:0005249">
    <property type="term" value="F:voltage-gated potassium channel activity"/>
    <property type="evidence" value="ECO:0007669"/>
    <property type="project" value="TreeGrafter"/>
</dbReference>
<dbReference type="InterPro" id="IPR014710">
    <property type="entry name" value="RmlC-like_jellyroll"/>
</dbReference>
<dbReference type="SUPFAM" id="SSF51206">
    <property type="entry name" value="cAMP-binding domain-like"/>
    <property type="match status" value="1"/>
</dbReference>
<keyword evidence="1" id="KW-0472">Membrane</keyword>
<dbReference type="Pfam" id="PF00027">
    <property type="entry name" value="cNMP_binding"/>
    <property type="match status" value="1"/>
</dbReference>
<dbReference type="CDD" id="cd00038">
    <property type="entry name" value="CAP_ED"/>
    <property type="match status" value="1"/>
</dbReference>
<dbReference type="GO" id="GO:0035725">
    <property type="term" value="P:sodium ion transmembrane transport"/>
    <property type="evidence" value="ECO:0007669"/>
    <property type="project" value="TreeGrafter"/>
</dbReference>
<dbReference type="InterPro" id="IPR000595">
    <property type="entry name" value="cNMP-bd_dom"/>
</dbReference>
<feature type="domain" description="Cyclic nucleotide-binding" evidence="2">
    <location>
        <begin position="471"/>
        <end position="588"/>
    </location>
</feature>
<keyword evidence="1" id="KW-1133">Transmembrane helix</keyword>
<evidence type="ECO:0000259" key="2">
    <source>
        <dbReference type="PROSITE" id="PS50042"/>
    </source>
</evidence>
<dbReference type="PANTHER" id="PTHR45689:SF14">
    <property type="entry name" value="CYCLIC NUCLEOTIDE-GATED CATION CHANNEL SUBUNIT A-LIKE PROTEIN"/>
    <property type="match status" value="1"/>
</dbReference>
<dbReference type="Proteomes" id="UP000075881">
    <property type="component" value="Unassembled WGS sequence"/>
</dbReference>
<dbReference type="InterPro" id="IPR051413">
    <property type="entry name" value="K/Na_HCN_channel"/>
</dbReference>
<reference evidence="4" key="1">
    <citation type="submission" date="2013-03" db="EMBL/GenBank/DDBJ databases">
        <title>The Genome Sequence of Anopheles christyi ACHKN1017.</title>
        <authorList>
            <consortium name="The Broad Institute Genomics Platform"/>
            <person name="Neafsey D.E."/>
            <person name="Besansky N."/>
            <person name="Walker B."/>
            <person name="Young S.K."/>
            <person name="Zeng Q."/>
            <person name="Gargeya S."/>
            <person name="Fitzgerald M."/>
            <person name="Haas B."/>
            <person name="Abouelleil A."/>
            <person name="Allen A.W."/>
            <person name="Alvarado L."/>
            <person name="Arachchi H.M."/>
            <person name="Berlin A.M."/>
            <person name="Chapman S.B."/>
            <person name="Gainer-Dewar J."/>
            <person name="Goldberg J."/>
            <person name="Griggs A."/>
            <person name="Gujja S."/>
            <person name="Hansen M."/>
            <person name="Howarth C."/>
            <person name="Imamovic A."/>
            <person name="Ireland A."/>
            <person name="Larimer J."/>
            <person name="McCowan C."/>
            <person name="Murphy C."/>
            <person name="Pearson M."/>
            <person name="Poon T.W."/>
            <person name="Priest M."/>
            <person name="Roberts A."/>
            <person name="Saif S."/>
            <person name="Shea T."/>
            <person name="Sisk P."/>
            <person name="Sykes S."/>
            <person name="Wortman J."/>
            <person name="Nusbaum C."/>
            <person name="Birren B."/>
        </authorList>
    </citation>
    <scope>NUCLEOTIDE SEQUENCE [LARGE SCALE GENOMIC DNA]</scope>
    <source>
        <strain evidence="4">ACHKN1017</strain>
    </source>
</reference>
<reference evidence="3" key="2">
    <citation type="submission" date="2020-05" db="UniProtKB">
        <authorList>
            <consortium name="EnsemblMetazoa"/>
        </authorList>
    </citation>
    <scope>IDENTIFICATION</scope>
    <source>
        <strain evidence="3">ACHKN1017</strain>
    </source>
</reference>
<dbReference type="VEuPathDB" id="VectorBase:ACHR004213"/>
<dbReference type="SMART" id="SM00100">
    <property type="entry name" value="cNMP"/>
    <property type="match status" value="1"/>
</dbReference>
<organism evidence="3 4">
    <name type="scientific">Anopheles christyi</name>
    <dbReference type="NCBI Taxonomy" id="43041"/>
    <lineage>
        <taxon>Eukaryota</taxon>
        <taxon>Metazoa</taxon>
        <taxon>Ecdysozoa</taxon>
        <taxon>Arthropoda</taxon>
        <taxon>Hexapoda</taxon>
        <taxon>Insecta</taxon>
        <taxon>Pterygota</taxon>
        <taxon>Neoptera</taxon>
        <taxon>Endopterygota</taxon>
        <taxon>Diptera</taxon>
        <taxon>Nematocera</taxon>
        <taxon>Culicoidea</taxon>
        <taxon>Culicidae</taxon>
        <taxon>Anophelinae</taxon>
        <taxon>Anopheles</taxon>
    </lineage>
</organism>
<dbReference type="AlphaFoldDB" id="A0A182K0D1"/>
<feature type="transmembrane region" description="Helical" evidence="1">
    <location>
        <begin position="91"/>
        <end position="110"/>
    </location>
</feature>
<accession>A0A182K0D1</accession>
<dbReference type="GO" id="GO:0098855">
    <property type="term" value="C:HCN channel complex"/>
    <property type="evidence" value="ECO:0007669"/>
    <property type="project" value="TreeGrafter"/>
</dbReference>
<dbReference type="EnsemblMetazoa" id="ACHR004213-RA">
    <property type="protein sequence ID" value="ACHR004213-PA"/>
    <property type="gene ID" value="ACHR004213"/>
</dbReference>
<feature type="transmembrane region" description="Helical" evidence="1">
    <location>
        <begin position="188"/>
        <end position="208"/>
    </location>
</feature>
<protein>
    <recommendedName>
        <fullName evidence="2">Cyclic nucleotide-binding domain-containing protein</fullName>
    </recommendedName>
</protein>
<dbReference type="PANTHER" id="PTHR45689">
    <property type="entry name" value="I[[H]] CHANNEL, ISOFORM E"/>
    <property type="match status" value="1"/>
</dbReference>
<keyword evidence="1" id="KW-0812">Transmembrane</keyword>
<feature type="transmembrane region" description="Helical" evidence="1">
    <location>
        <begin position="246"/>
        <end position="265"/>
    </location>
</feature>
<dbReference type="InterPro" id="IPR018490">
    <property type="entry name" value="cNMP-bd_dom_sf"/>
</dbReference>
<dbReference type="Gene3D" id="2.60.120.10">
    <property type="entry name" value="Jelly Rolls"/>
    <property type="match status" value="1"/>
</dbReference>
<proteinExistence type="predicted"/>
<dbReference type="Gene3D" id="1.10.287.630">
    <property type="entry name" value="Helix hairpin bin"/>
    <property type="match status" value="1"/>
</dbReference>
<sequence length="610" mass="71271">MSFKGHRCSLPGVLRLGDSVTHLPPILPGTTLAGRILRHIRTLLLISPDHPETRIYYRSRTKIAAENERLVRELPPFIVHPFSSFRKCWEMMMYFVLTLHLVTLAFAFAFAPHLPYIVLSRIQLFDCVLCAMLGMEFTLKLITGYVSQGEIVLEPSRIVRYRLRWWNVINRMLLFVPYVLLLDELVRAFYQDAVMVYLCLVIYLYLLCIWRFRSINWYFAIVARGLFGLSEKQIRLLEPIMDTLYVLHWTSCLLYVVPMLTLSLLGDNRFEATFLVDVLWSHDQQRDAYHYPITHRSRLPPLNDLRDYFQRHLPKMSICAEFMAARLDDVERSVSVTYRYLRALMITFKISVQGGHSLSISHHFLHEWTQSLLLLGGWIWSTYILLLLIRTIITADASETQYDEILNEIDAFCRRMRLGEAVHRKMSRHFACHYHMHYFDVRPIRMQASDNLRRTVLMEVAFEPFLTRSDVFIGLPAYILQDIADQLRFELYLENDTILTAGSVAHTMYFLAVGTAAVYTPDGVELGHLIDGANFGAIALFRTAAQRTVSVVALEVCEVYRLERSNFQKLMKPHSYLLGHVVKQAEKRIQERSVSIQEFPDEQYYDTFFY</sequence>
<dbReference type="PROSITE" id="PS50042">
    <property type="entry name" value="CNMP_BINDING_3"/>
    <property type="match status" value="1"/>
</dbReference>
<name>A0A182K0D1_9DIPT</name>
<dbReference type="GO" id="GO:0003254">
    <property type="term" value="P:regulation of membrane depolarization"/>
    <property type="evidence" value="ECO:0007669"/>
    <property type="project" value="TreeGrafter"/>
</dbReference>
<keyword evidence="4" id="KW-1185">Reference proteome</keyword>
<evidence type="ECO:0000256" key="1">
    <source>
        <dbReference type="SAM" id="Phobius"/>
    </source>
</evidence>
<evidence type="ECO:0000313" key="4">
    <source>
        <dbReference type="Proteomes" id="UP000075881"/>
    </source>
</evidence>
<evidence type="ECO:0000313" key="3">
    <source>
        <dbReference type="EnsemblMetazoa" id="ACHR004213-PA"/>
    </source>
</evidence>